<name>A0A5E4Q1F6_9NEOP</name>
<gene>
    <name evidence="2" type="ORF">LSINAPIS_LOCUS4027</name>
</gene>
<reference evidence="2 3" key="1">
    <citation type="submission" date="2017-07" db="EMBL/GenBank/DDBJ databases">
        <authorList>
            <person name="Talla V."/>
            <person name="Backstrom N."/>
        </authorList>
    </citation>
    <scope>NUCLEOTIDE SEQUENCE [LARGE SCALE GENOMIC DNA]</scope>
</reference>
<sequence>MAREQNRLDVLYILGSLLVKYTYCTAVERDRGLESQYRKYSDGSFARDGISFRGVLNRKGEEVELIKDLGVICKRYARARDAAMGDDATQFNNQKYINENFATQLNETLQNTIKGITTNDVTDEEEEQHLNIKSIKDKAMKGTAIFKHQKTVLDHRENSIPDQKKNDIKPGKIKRSSPRKVNISPRKRKQSSTSSKKGGKVKNRKQSNSTAEEDLELDLDKFDKEVTESSQTEDENETTIECSNKDVTKTTKTTELNEKLSTSPSEKELNGVNETEPSTSKGFDELECGKTRRSILRTRLKRVGVWPIGNYYDDNQ</sequence>
<dbReference type="Proteomes" id="UP000324832">
    <property type="component" value="Unassembled WGS sequence"/>
</dbReference>
<feature type="region of interest" description="Disordered" evidence="1">
    <location>
        <begin position="150"/>
        <end position="286"/>
    </location>
</feature>
<feature type="compositionally biased region" description="Basic and acidic residues" evidence="1">
    <location>
        <begin position="218"/>
        <end position="227"/>
    </location>
</feature>
<evidence type="ECO:0000256" key="1">
    <source>
        <dbReference type="SAM" id="MobiDB-lite"/>
    </source>
</evidence>
<accession>A0A5E4Q1F6</accession>
<dbReference type="AlphaFoldDB" id="A0A5E4Q1F6"/>
<evidence type="ECO:0000313" key="2">
    <source>
        <dbReference type="EMBL" id="VVC91328.1"/>
    </source>
</evidence>
<evidence type="ECO:0000313" key="3">
    <source>
        <dbReference type="Proteomes" id="UP000324832"/>
    </source>
</evidence>
<keyword evidence="3" id="KW-1185">Reference proteome</keyword>
<organism evidence="2 3">
    <name type="scientific">Leptidea sinapis</name>
    <dbReference type="NCBI Taxonomy" id="189913"/>
    <lineage>
        <taxon>Eukaryota</taxon>
        <taxon>Metazoa</taxon>
        <taxon>Ecdysozoa</taxon>
        <taxon>Arthropoda</taxon>
        <taxon>Hexapoda</taxon>
        <taxon>Insecta</taxon>
        <taxon>Pterygota</taxon>
        <taxon>Neoptera</taxon>
        <taxon>Endopterygota</taxon>
        <taxon>Lepidoptera</taxon>
        <taxon>Glossata</taxon>
        <taxon>Ditrysia</taxon>
        <taxon>Papilionoidea</taxon>
        <taxon>Pieridae</taxon>
        <taxon>Dismorphiinae</taxon>
        <taxon>Leptidea</taxon>
    </lineage>
</organism>
<proteinExistence type="predicted"/>
<feature type="compositionally biased region" description="Polar residues" evidence="1">
    <location>
        <begin position="272"/>
        <end position="281"/>
    </location>
</feature>
<dbReference type="EMBL" id="FZQP02001026">
    <property type="protein sequence ID" value="VVC91328.1"/>
    <property type="molecule type" value="Genomic_DNA"/>
</dbReference>
<feature type="compositionally biased region" description="Basic and acidic residues" evidence="1">
    <location>
        <begin position="151"/>
        <end position="170"/>
    </location>
</feature>
<protein>
    <submittedName>
        <fullName evidence="2">Uncharacterized protein</fullName>
    </submittedName>
</protein>